<dbReference type="GO" id="GO:0009060">
    <property type="term" value="P:aerobic respiration"/>
    <property type="evidence" value="ECO:0007669"/>
    <property type="project" value="TreeGrafter"/>
</dbReference>
<dbReference type="Proteomes" id="UP001151088">
    <property type="component" value="Unassembled WGS sequence"/>
</dbReference>
<evidence type="ECO:0000313" key="7">
    <source>
        <dbReference type="Proteomes" id="UP001151088"/>
    </source>
</evidence>
<dbReference type="Gene3D" id="3.10.20.30">
    <property type="match status" value="1"/>
</dbReference>
<keyword evidence="7" id="KW-1185">Reference proteome</keyword>
<gene>
    <name evidence="6" type="ORF">NVS89_19625</name>
</gene>
<accession>A0A9X2T3M6</accession>
<reference evidence="6" key="1">
    <citation type="submission" date="2022-08" db="EMBL/GenBank/DDBJ databases">
        <authorList>
            <person name="Li F."/>
        </authorList>
    </citation>
    <scope>NUCLEOTIDE SEQUENCE</scope>
    <source>
        <strain evidence="6">MQZ15Z-1</strain>
    </source>
</reference>
<dbReference type="GO" id="GO:0051536">
    <property type="term" value="F:iron-sulfur cluster binding"/>
    <property type="evidence" value="ECO:0007669"/>
    <property type="project" value="InterPro"/>
</dbReference>
<evidence type="ECO:0000256" key="1">
    <source>
        <dbReference type="ARBA" id="ARBA00001927"/>
    </source>
</evidence>
<organism evidence="6 7">
    <name type="scientific">Ancylobacter mangrovi</name>
    <dbReference type="NCBI Taxonomy" id="2972472"/>
    <lineage>
        <taxon>Bacteria</taxon>
        <taxon>Pseudomonadati</taxon>
        <taxon>Pseudomonadota</taxon>
        <taxon>Alphaproteobacteria</taxon>
        <taxon>Hyphomicrobiales</taxon>
        <taxon>Xanthobacteraceae</taxon>
        <taxon>Ancylobacter</taxon>
    </lineage>
</organism>
<dbReference type="InterPro" id="IPR036010">
    <property type="entry name" value="2Fe-2S_ferredoxin-like_sf"/>
</dbReference>
<comment type="cofactor">
    <cofactor evidence="4">
        <name>[2Fe-2S] cluster</name>
        <dbReference type="ChEBI" id="CHEBI:190135"/>
    </cofactor>
</comment>
<dbReference type="InterPro" id="IPR012675">
    <property type="entry name" value="Beta-grasp_dom_sf"/>
</dbReference>
<dbReference type="InterPro" id="IPR050573">
    <property type="entry name" value="SDH/FRD_Iron-Sulfur"/>
</dbReference>
<dbReference type="RefSeq" id="WP_258734461.1">
    <property type="nucleotide sequence ID" value="NZ_JANTHY010000011.1"/>
</dbReference>
<dbReference type="EMBL" id="JANTHZ010000011">
    <property type="protein sequence ID" value="MCS0497302.1"/>
    <property type="molecule type" value="Genomic_DNA"/>
</dbReference>
<comment type="cofactor">
    <cofactor evidence="1">
        <name>[3Fe-4S] cluster</name>
        <dbReference type="ChEBI" id="CHEBI:21137"/>
    </cofactor>
</comment>
<dbReference type="AlphaFoldDB" id="A0A9X2T3M6"/>
<evidence type="ECO:0000259" key="5">
    <source>
        <dbReference type="Pfam" id="PF13085"/>
    </source>
</evidence>
<evidence type="ECO:0000256" key="3">
    <source>
        <dbReference type="ARBA" id="ARBA00012792"/>
    </source>
</evidence>
<dbReference type="EC" id="1.3.5.1" evidence="3"/>
<feature type="domain" description="Succinate dehydogenase/fumarate reductase N-terminal" evidence="5">
    <location>
        <begin position="11"/>
        <end position="106"/>
    </location>
</feature>
<evidence type="ECO:0000256" key="4">
    <source>
        <dbReference type="ARBA" id="ARBA00034078"/>
    </source>
</evidence>
<dbReference type="InterPro" id="IPR025192">
    <property type="entry name" value="Succ_DH/fum_Rdtase_N"/>
</dbReference>
<evidence type="ECO:0000313" key="6">
    <source>
        <dbReference type="EMBL" id="MCS0497302.1"/>
    </source>
</evidence>
<name>A0A9X2T3M6_9HYPH</name>
<evidence type="ECO:0000256" key="2">
    <source>
        <dbReference type="ARBA" id="ARBA00009433"/>
    </source>
</evidence>
<sequence length="113" mass="12792">MTAPPTKTARLEIWRGTDRADGRFEIHEVAFQDGDSVLDGLIRLRSEGLSDLAFRYSCFNANVCKECTMLIDGRVEYACIARLTETLTRLEPMPKMAVLRDLVTDTLTPREKP</sequence>
<dbReference type="SUPFAM" id="SSF54292">
    <property type="entry name" value="2Fe-2S ferredoxin-like"/>
    <property type="match status" value="1"/>
</dbReference>
<dbReference type="PANTHER" id="PTHR11921">
    <property type="entry name" value="SUCCINATE DEHYDROGENASE IRON-SULFUR PROTEIN"/>
    <property type="match status" value="1"/>
</dbReference>
<protein>
    <recommendedName>
        <fullName evidence="3">succinate dehydrogenase</fullName>
        <ecNumber evidence="3">1.3.5.1</ecNumber>
    </recommendedName>
</protein>
<dbReference type="GO" id="GO:0009055">
    <property type="term" value="F:electron transfer activity"/>
    <property type="evidence" value="ECO:0007669"/>
    <property type="project" value="InterPro"/>
</dbReference>
<comment type="similarity">
    <text evidence="2">Belongs to the succinate dehydrogenase/fumarate reductase iron-sulfur protein family.</text>
</comment>
<dbReference type="PANTHER" id="PTHR11921:SF29">
    <property type="entry name" value="SUCCINATE DEHYDROGENASE [UBIQUINONE] IRON-SULFUR SUBUNIT, MITOCHONDRIAL"/>
    <property type="match status" value="1"/>
</dbReference>
<proteinExistence type="inferred from homology"/>
<dbReference type="GO" id="GO:0022904">
    <property type="term" value="P:respiratory electron transport chain"/>
    <property type="evidence" value="ECO:0007669"/>
    <property type="project" value="TreeGrafter"/>
</dbReference>
<comment type="caution">
    <text evidence="6">The sequence shown here is derived from an EMBL/GenBank/DDBJ whole genome shotgun (WGS) entry which is preliminary data.</text>
</comment>
<dbReference type="GO" id="GO:0008177">
    <property type="term" value="F:succinate dehydrogenase (quinone) activity"/>
    <property type="evidence" value="ECO:0007669"/>
    <property type="project" value="UniProtKB-EC"/>
</dbReference>
<dbReference type="Pfam" id="PF13085">
    <property type="entry name" value="Fer2_3"/>
    <property type="match status" value="1"/>
</dbReference>